<dbReference type="SUPFAM" id="SSF52317">
    <property type="entry name" value="Class I glutamine amidotransferase-like"/>
    <property type="match status" value="1"/>
</dbReference>
<organism evidence="21 22">
    <name type="scientific">Ilex paraguariensis</name>
    <name type="common">yerba mate</name>
    <dbReference type="NCBI Taxonomy" id="185542"/>
    <lineage>
        <taxon>Eukaryota</taxon>
        <taxon>Viridiplantae</taxon>
        <taxon>Streptophyta</taxon>
        <taxon>Embryophyta</taxon>
        <taxon>Tracheophyta</taxon>
        <taxon>Spermatophyta</taxon>
        <taxon>Magnoliopsida</taxon>
        <taxon>eudicotyledons</taxon>
        <taxon>Gunneridae</taxon>
        <taxon>Pentapetalae</taxon>
        <taxon>asterids</taxon>
        <taxon>campanulids</taxon>
        <taxon>Aquifoliales</taxon>
        <taxon>Aquifoliaceae</taxon>
        <taxon>Ilex</taxon>
    </lineage>
</organism>
<evidence type="ECO:0000256" key="2">
    <source>
        <dbReference type="ARBA" id="ARBA00004229"/>
    </source>
</evidence>
<accession>A0ABC8QXR2</accession>
<reference evidence="21 22" key="1">
    <citation type="submission" date="2024-02" db="EMBL/GenBank/DDBJ databases">
        <authorList>
            <person name="Vignale AGUSTIN F."/>
            <person name="Sosa J E."/>
            <person name="Modenutti C."/>
        </authorList>
    </citation>
    <scope>NUCLEOTIDE SEQUENCE [LARGE SCALE GENOMIC DNA]</scope>
</reference>
<dbReference type="InterPro" id="IPR050472">
    <property type="entry name" value="Anth_synth/Amidotransfase"/>
</dbReference>
<dbReference type="CDD" id="cd01743">
    <property type="entry name" value="GATase1_Anthranilate_Synthase"/>
    <property type="match status" value="1"/>
</dbReference>
<evidence type="ECO:0000256" key="5">
    <source>
        <dbReference type="ARBA" id="ARBA00005970"/>
    </source>
</evidence>
<evidence type="ECO:0000256" key="11">
    <source>
        <dbReference type="ARBA" id="ARBA00022822"/>
    </source>
</evidence>
<name>A0ABC8QXR2_9AQUA</name>
<evidence type="ECO:0000256" key="15">
    <source>
        <dbReference type="ARBA" id="ARBA00023268"/>
    </source>
</evidence>
<dbReference type="InterPro" id="IPR017926">
    <property type="entry name" value="GATASE"/>
</dbReference>
<evidence type="ECO:0000313" key="21">
    <source>
        <dbReference type="EMBL" id="CAK9136140.1"/>
    </source>
</evidence>
<keyword evidence="14" id="KW-0315">Glutamine amidotransferase</keyword>
<evidence type="ECO:0000256" key="3">
    <source>
        <dbReference type="ARBA" id="ARBA00004873"/>
    </source>
</evidence>
<evidence type="ECO:0000256" key="13">
    <source>
        <dbReference type="ARBA" id="ARBA00022946"/>
    </source>
</evidence>
<dbReference type="EMBL" id="CAUOFW020000737">
    <property type="protein sequence ID" value="CAK9136140.1"/>
    <property type="molecule type" value="Genomic_DNA"/>
</dbReference>
<keyword evidence="15" id="KW-0511">Multifunctional enzyme</keyword>
<evidence type="ECO:0000256" key="9">
    <source>
        <dbReference type="ARBA" id="ARBA00022640"/>
    </source>
</evidence>
<comment type="function">
    <text evidence="18">Bifunctional enzyme that catalyzes the biosynthesis of 4-amino-4-deoxychorismate (ADC) from chorismate and glutamine. In the first step, a glutamine amidotransferase generates ammonia that is channelled between the binding sites of glutamine and chorismate and used along with chorismate in the second step, catalyzed by aminodeoxychorismate synthase, to produce ADC. Required for the synthesis of 4-aminobenzoate (PABA), an important component in tetrahydrofolate biosynthesis. Does not possess ADC lyase activity.</text>
</comment>
<keyword evidence="13" id="KW-0809">Transit peptide</keyword>
<comment type="subcellular location">
    <subcellularLocation>
        <location evidence="2">Plastid</location>
        <location evidence="2">Chloroplast</location>
    </subcellularLocation>
</comment>
<evidence type="ECO:0000313" key="22">
    <source>
        <dbReference type="Proteomes" id="UP001642360"/>
    </source>
</evidence>
<evidence type="ECO:0000256" key="7">
    <source>
        <dbReference type="ARBA" id="ARBA00013139"/>
    </source>
</evidence>
<comment type="caution">
    <text evidence="21">The sequence shown here is derived from an EMBL/GenBank/DDBJ whole genome shotgun (WGS) entry which is preliminary data.</text>
</comment>
<dbReference type="InterPro" id="IPR006221">
    <property type="entry name" value="TrpG/PapA_dom"/>
</dbReference>
<dbReference type="GO" id="GO:0000162">
    <property type="term" value="P:L-tryptophan biosynthetic process"/>
    <property type="evidence" value="ECO:0007669"/>
    <property type="project" value="UniProtKB-KW"/>
</dbReference>
<evidence type="ECO:0000256" key="17">
    <source>
        <dbReference type="ARBA" id="ARBA00031904"/>
    </source>
</evidence>
<evidence type="ECO:0000256" key="6">
    <source>
        <dbReference type="ARBA" id="ARBA00012266"/>
    </source>
</evidence>
<dbReference type="PANTHER" id="PTHR43418">
    <property type="entry name" value="MULTIFUNCTIONAL TRYPTOPHAN BIOSYNTHESIS PROTEIN-RELATED"/>
    <property type="match status" value="1"/>
</dbReference>
<dbReference type="PANTHER" id="PTHR43418:SF4">
    <property type="entry name" value="MULTIFUNCTIONAL TRYPTOPHAN BIOSYNTHESIS PROTEIN"/>
    <property type="match status" value="1"/>
</dbReference>
<dbReference type="GO" id="GO:0009507">
    <property type="term" value="C:chloroplast"/>
    <property type="evidence" value="ECO:0007669"/>
    <property type="project" value="UniProtKB-SubCell"/>
</dbReference>
<comment type="similarity">
    <text evidence="5">In the C-terminal section; belongs to the anthranilate synthase component I family.</text>
</comment>
<dbReference type="GO" id="GO:0046820">
    <property type="term" value="F:4-amino-4-deoxychorismate synthase activity"/>
    <property type="evidence" value="ECO:0007669"/>
    <property type="project" value="UniProtKB-EC"/>
</dbReference>
<dbReference type="Gene3D" id="3.40.50.880">
    <property type="match status" value="1"/>
</dbReference>
<dbReference type="PROSITE" id="PS51273">
    <property type="entry name" value="GATASE_TYPE_1"/>
    <property type="match status" value="1"/>
</dbReference>
<dbReference type="PRINTS" id="PR00097">
    <property type="entry name" value="ANTSNTHASEII"/>
</dbReference>
<evidence type="ECO:0000256" key="10">
    <source>
        <dbReference type="ARBA" id="ARBA00022679"/>
    </source>
</evidence>
<evidence type="ECO:0000256" key="12">
    <source>
        <dbReference type="ARBA" id="ARBA00022909"/>
    </source>
</evidence>
<dbReference type="InterPro" id="IPR029062">
    <property type="entry name" value="Class_I_gatase-like"/>
</dbReference>
<dbReference type="EC" id="2.6.1.85" evidence="7"/>
<dbReference type="PRINTS" id="PR00099">
    <property type="entry name" value="CPSGATASE"/>
</dbReference>
<evidence type="ECO:0000259" key="20">
    <source>
        <dbReference type="Pfam" id="PF00117"/>
    </source>
</evidence>
<dbReference type="Proteomes" id="UP001642360">
    <property type="component" value="Unassembled WGS sequence"/>
</dbReference>
<keyword evidence="22" id="KW-1185">Reference proteome</keyword>
<dbReference type="Pfam" id="PF00117">
    <property type="entry name" value="GATase"/>
    <property type="match status" value="2"/>
</dbReference>
<sequence>MDLTLRSSPSENKSICFENLRSKSMKFLVPKPCITIGGFSKKDNGQLLSHGTRKMVHCSQLVPEHLEGSHLGKKRLETGQKLEFVRTLLIDNYDSYTYNIYQELSVINGLPPVVIRNDEWTWENLFHSLYEEKAFDNVVISPGPGSPTCPEDIGICLRLLLECRDIPILGVCLGHQALGYVHGAQVVHATEPVHGRLSEIQHSGCRLFHGIPSGRNSGFKVVRYHSLVIDADSLPKDLLPIAWTFSTDTLSFLDHQKSDVVLDAYESQLSQQNSVNLFSKSCNNGSYRVASDAEEVRRRKVLMGIMHSTRPHYGVQFHPESVATCYGRQIFNNFREITEDYWFRLRSSAISARKSSCRPRLSPLTILGRWFYQFMVLLNITSETVDLFAALEREIRWNPRFIDGQANALAKLGPF</sequence>
<comment type="catalytic activity">
    <reaction evidence="1">
        <text>chorismate + L-glutamine = 4-amino-4-deoxychorismate + L-glutamate</text>
        <dbReference type="Rhea" id="RHEA:11672"/>
        <dbReference type="ChEBI" id="CHEBI:29748"/>
        <dbReference type="ChEBI" id="CHEBI:29985"/>
        <dbReference type="ChEBI" id="CHEBI:58359"/>
        <dbReference type="ChEBI" id="CHEBI:58406"/>
        <dbReference type="EC" id="2.6.1.85"/>
    </reaction>
</comment>
<evidence type="ECO:0000256" key="1">
    <source>
        <dbReference type="ARBA" id="ARBA00001000"/>
    </source>
</evidence>
<keyword evidence="12" id="KW-0289">Folate biosynthesis</keyword>
<keyword evidence="11" id="KW-0028">Amino-acid biosynthesis</keyword>
<protein>
    <recommendedName>
        <fullName evidence="17">p-aminobenzoic acid synthase</fullName>
        <ecNumber evidence="7">2.6.1.85</ecNumber>
        <ecNumber evidence="6">4.1.3.27</ecNumber>
    </recommendedName>
    <alternativeName>
        <fullName evidence="16 19">Para-aminobenzoate synthase</fullName>
    </alternativeName>
</protein>
<evidence type="ECO:0000256" key="19">
    <source>
        <dbReference type="ARBA" id="ARBA00078510"/>
    </source>
</evidence>
<comment type="pathway">
    <text evidence="4">Cofactor biosynthesis; tetrahydrofolate biosynthesis; 4-aminobenzoate from chorismate: step 1/2.</text>
</comment>
<evidence type="ECO:0000256" key="16">
    <source>
        <dbReference type="ARBA" id="ARBA00031329"/>
    </source>
</evidence>
<dbReference type="GO" id="GO:0046656">
    <property type="term" value="P:folic acid biosynthetic process"/>
    <property type="evidence" value="ECO:0007669"/>
    <property type="project" value="UniProtKB-KW"/>
</dbReference>
<gene>
    <name evidence="21" type="ORF">ILEXP_LOCUS3115</name>
</gene>
<dbReference type="GO" id="GO:0004049">
    <property type="term" value="F:anthranilate synthase activity"/>
    <property type="evidence" value="ECO:0007669"/>
    <property type="project" value="UniProtKB-EC"/>
</dbReference>
<keyword evidence="11" id="KW-0057">Aromatic amino acid biosynthesis</keyword>
<dbReference type="EC" id="4.1.3.27" evidence="6"/>
<dbReference type="FunFam" id="3.40.50.880:FF:000072">
    <property type="entry name" value="Aminodeoxychorismate synthase, chloroplastic"/>
    <property type="match status" value="1"/>
</dbReference>
<feature type="domain" description="Glutamine amidotransferase" evidence="20">
    <location>
        <begin position="88"/>
        <end position="255"/>
    </location>
</feature>
<evidence type="ECO:0000256" key="4">
    <source>
        <dbReference type="ARBA" id="ARBA00005009"/>
    </source>
</evidence>
<keyword evidence="8" id="KW-0150">Chloroplast</keyword>
<evidence type="ECO:0000256" key="8">
    <source>
        <dbReference type="ARBA" id="ARBA00022528"/>
    </source>
</evidence>
<evidence type="ECO:0000256" key="14">
    <source>
        <dbReference type="ARBA" id="ARBA00022962"/>
    </source>
</evidence>
<keyword evidence="10" id="KW-0808">Transferase</keyword>
<dbReference type="AlphaFoldDB" id="A0ABC8QXR2"/>
<keyword evidence="11" id="KW-0822">Tryptophan biosynthesis</keyword>
<keyword evidence="9" id="KW-0934">Plastid</keyword>
<feature type="domain" description="Glutamine amidotransferase" evidence="20">
    <location>
        <begin position="300"/>
        <end position="334"/>
    </location>
</feature>
<comment type="pathway">
    <text evidence="3">Amino-acid biosynthesis; L-tryptophan biosynthesis; L-tryptophan from chorismate: step 1/5.</text>
</comment>
<proteinExistence type="inferred from homology"/>
<dbReference type="PRINTS" id="PR00096">
    <property type="entry name" value="GATASE"/>
</dbReference>
<evidence type="ECO:0000256" key="18">
    <source>
        <dbReference type="ARBA" id="ARBA00060092"/>
    </source>
</evidence>